<organism evidence="9 10">
    <name type="scientific">Goekera deserti</name>
    <dbReference type="NCBI Taxonomy" id="2497753"/>
    <lineage>
        <taxon>Bacteria</taxon>
        <taxon>Bacillati</taxon>
        <taxon>Actinomycetota</taxon>
        <taxon>Actinomycetes</taxon>
        <taxon>Geodermatophilales</taxon>
        <taxon>Geodermatophilaceae</taxon>
        <taxon>Goekera</taxon>
    </lineage>
</organism>
<dbReference type="NCBIfam" id="TIGR02046">
    <property type="entry name" value="sdhC_b558_fam"/>
    <property type="match status" value="1"/>
</dbReference>
<feature type="transmembrane region" description="Helical" evidence="8">
    <location>
        <begin position="26"/>
        <end position="45"/>
    </location>
</feature>
<keyword evidence="5 8" id="KW-1133">Transmembrane helix</keyword>
<dbReference type="InterPro" id="IPR034804">
    <property type="entry name" value="SQR/QFR_C/D"/>
</dbReference>
<dbReference type="GO" id="GO:0016020">
    <property type="term" value="C:membrane"/>
    <property type="evidence" value="ECO:0007669"/>
    <property type="project" value="UniProtKB-SubCell"/>
</dbReference>
<dbReference type="EMBL" id="JAAGWK010000010">
    <property type="protein sequence ID" value="NEL54147.1"/>
    <property type="molecule type" value="Genomic_DNA"/>
</dbReference>
<reference evidence="9 10" key="1">
    <citation type="submission" date="2020-02" db="EMBL/GenBank/DDBJ databases">
        <title>The whole genome sequence of CPCC 205119.</title>
        <authorList>
            <person name="Jiang Z."/>
        </authorList>
    </citation>
    <scope>NUCLEOTIDE SEQUENCE [LARGE SCALE GENOMIC DNA]</scope>
    <source>
        <strain evidence="9 10">CPCC 205119</strain>
    </source>
</reference>
<dbReference type="GO" id="GO:0046872">
    <property type="term" value="F:metal ion binding"/>
    <property type="evidence" value="ECO:0007669"/>
    <property type="project" value="UniProtKB-KW"/>
</dbReference>
<keyword evidence="3 8" id="KW-0812">Transmembrane</keyword>
<dbReference type="RefSeq" id="WP_162393100.1">
    <property type="nucleotide sequence ID" value="NZ_JAABOZ010000004.1"/>
</dbReference>
<dbReference type="InterPro" id="IPR011138">
    <property type="entry name" value="Cytochrome_b-558"/>
</dbReference>
<keyword evidence="10" id="KW-1185">Reference proteome</keyword>
<keyword evidence="7 8" id="KW-0472">Membrane</keyword>
<comment type="caution">
    <text evidence="9">The sequence shown here is derived from an EMBL/GenBank/DDBJ whole genome shotgun (WGS) entry which is preliminary data.</text>
</comment>
<dbReference type="Proteomes" id="UP000470470">
    <property type="component" value="Unassembled WGS sequence"/>
</dbReference>
<evidence type="ECO:0000256" key="6">
    <source>
        <dbReference type="ARBA" id="ARBA00023004"/>
    </source>
</evidence>
<evidence type="ECO:0000256" key="3">
    <source>
        <dbReference type="ARBA" id="ARBA00022692"/>
    </source>
</evidence>
<gene>
    <name evidence="9" type="ORF">G1H19_09065</name>
</gene>
<evidence type="ECO:0000256" key="4">
    <source>
        <dbReference type="ARBA" id="ARBA00022723"/>
    </source>
</evidence>
<protein>
    <submittedName>
        <fullName evidence="9">Succinate dehydrogenase cytochrome b subunit</fullName>
    </submittedName>
</protein>
<evidence type="ECO:0000256" key="8">
    <source>
        <dbReference type="SAM" id="Phobius"/>
    </source>
</evidence>
<dbReference type="SUPFAM" id="SSF81343">
    <property type="entry name" value="Fumarate reductase respiratory complex transmembrane subunits"/>
    <property type="match status" value="1"/>
</dbReference>
<dbReference type="InterPro" id="IPR000701">
    <property type="entry name" value="SuccDH_FuR_B_TM-su"/>
</dbReference>
<feature type="transmembrane region" description="Helical" evidence="8">
    <location>
        <begin position="120"/>
        <end position="141"/>
    </location>
</feature>
<evidence type="ECO:0000313" key="10">
    <source>
        <dbReference type="Proteomes" id="UP000470470"/>
    </source>
</evidence>
<sequence>MATATQTAQRRAAKTGRGSSSVFKKAVMAISGILMVLFLVAHAIGNLHVFQGAESFNEYSEWLREFGEPALPHRTLLTLIEIGLLVSVVAHMWSAFSLWRQAKRARPVAYVTKKRVQQSYASRTLRWGGVIILLFIIWHLLDMTFGAVNPDGTDSTPYDRLVASFENPFITAFYVLALVLLGMHLRHGIFSAAQTLGQTNKRRERLLNITATTFATGLIALYLVTPVAVALDFVN</sequence>
<evidence type="ECO:0000256" key="1">
    <source>
        <dbReference type="ARBA" id="ARBA00004370"/>
    </source>
</evidence>
<dbReference type="AlphaFoldDB" id="A0A7K3WCP6"/>
<evidence type="ECO:0000256" key="5">
    <source>
        <dbReference type="ARBA" id="ARBA00022989"/>
    </source>
</evidence>
<comment type="subcellular location">
    <subcellularLocation>
        <location evidence="1">Membrane</location>
    </subcellularLocation>
</comment>
<evidence type="ECO:0000256" key="2">
    <source>
        <dbReference type="ARBA" id="ARBA00022617"/>
    </source>
</evidence>
<feature type="transmembrane region" description="Helical" evidence="8">
    <location>
        <begin position="161"/>
        <end position="185"/>
    </location>
</feature>
<dbReference type="Pfam" id="PF01127">
    <property type="entry name" value="Sdh_cyt"/>
    <property type="match status" value="1"/>
</dbReference>
<feature type="transmembrane region" description="Helical" evidence="8">
    <location>
        <begin position="76"/>
        <end position="99"/>
    </location>
</feature>
<keyword evidence="2" id="KW-0349">Heme</keyword>
<evidence type="ECO:0000313" key="9">
    <source>
        <dbReference type="EMBL" id="NEL54147.1"/>
    </source>
</evidence>
<dbReference type="CDD" id="cd03498">
    <property type="entry name" value="SQR_TypeB_2_TM"/>
    <property type="match status" value="1"/>
</dbReference>
<keyword evidence="6" id="KW-0408">Iron</keyword>
<proteinExistence type="predicted"/>
<feature type="transmembrane region" description="Helical" evidence="8">
    <location>
        <begin position="206"/>
        <end position="231"/>
    </location>
</feature>
<keyword evidence="4" id="KW-0479">Metal-binding</keyword>
<evidence type="ECO:0000256" key="7">
    <source>
        <dbReference type="ARBA" id="ARBA00023136"/>
    </source>
</evidence>
<accession>A0A7K3WCP6</accession>
<dbReference type="GO" id="GO:0004888">
    <property type="term" value="F:transmembrane signaling receptor activity"/>
    <property type="evidence" value="ECO:0007669"/>
    <property type="project" value="InterPro"/>
</dbReference>
<name>A0A7K3WCP6_9ACTN</name>
<dbReference type="Gene3D" id="1.20.1300.10">
    <property type="entry name" value="Fumarate reductase/succinate dehydrogenase, transmembrane subunit"/>
    <property type="match status" value="1"/>
</dbReference>